<gene>
    <name evidence="3" type="primary">28955373</name>
</gene>
<evidence type="ECO:0000313" key="4">
    <source>
        <dbReference type="Proteomes" id="UP000002489"/>
    </source>
</evidence>
<dbReference type="Proteomes" id="UP000002489">
    <property type="component" value="Unassembled WGS sequence"/>
</dbReference>
<evidence type="ECO:0000256" key="2">
    <source>
        <dbReference type="SAM" id="MobiDB-lite"/>
    </source>
</evidence>
<sequence length="117" mass="13490">MLDIILTVWPLMWRKDEKLQKALDLLEKSRKGAKRLQEVLKEQMEITRELKEAVAKQEETVHDMGKPTVEIKDQMAEEVQSVHEQLETIAANAKGGPQRSYSDVTRHHSYPTTIRGP</sequence>
<feature type="coiled-coil region" evidence="1">
    <location>
        <begin position="23"/>
        <end position="60"/>
    </location>
</feature>
<evidence type="ECO:0000256" key="1">
    <source>
        <dbReference type="SAM" id="Coils"/>
    </source>
</evidence>
<proteinExistence type="predicted"/>
<dbReference type="EnsemblFungi" id="FOXG_14178T0">
    <property type="protein sequence ID" value="FOXG_14178P0"/>
    <property type="gene ID" value="FOXG_14178"/>
</dbReference>
<protein>
    <submittedName>
        <fullName evidence="3">Uncharacterized protein</fullName>
    </submittedName>
</protein>
<keyword evidence="1" id="KW-0175">Coiled coil</keyword>
<reference evidence="4" key="1">
    <citation type="journal article" date="2012" name="Mol. Plant Microbe Interact.">
        <title>A highly conserved effector in Fusarium oxysporum is required for full virulence on Arabidopsis.</title>
        <authorList>
            <person name="Thatcher L.F."/>
            <person name="Gardiner D.M."/>
            <person name="Kazan K."/>
            <person name="Manners J."/>
        </authorList>
    </citation>
    <scope>NUCLEOTIDE SEQUENCE [LARGE SCALE GENOMIC DNA]</scope>
    <source>
        <strain evidence="4">Fo5176</strain>
    </source>
</reference>
<name>A0A0D2YCZ6_FUSOF</name>
<dbReference type="AlphaFoldDB" id="A0A0D2YCZ6"/>
<evidence type="ECO:0000313" key="3">
    <source>
        <dbReference type="EnsemblFungi" id="FOXG_14178P0"/>
    </source>
</evidence>
<organism evidence="3 4">
    <name type="scientific">Fusarium oxysporum (strain Fo5176)</name>
    <name type="common">Fusarium vascular wilt</name>
    <dbReference type="NCBI Taxonomy" id="660025"/>
    <lineage>
        <taxon>Eukaryota</taxon>
        <taxon>Fungi</taxon>
        <taxon>Dikarya</taxon>
        <taxon>Ascomycota</taxon>
        <taxon>Pezizomycotina</taxon>
        <taxon>Sordariomycetes</taxon>
        <taxon>Hypocreomycetidae</taxon>
        <taxon>Hypocreales</taxon>
        <taxon>Nectriaceae</taxon>
        <taxon>Fusarium</taxon>
        <taxon>Fusarium oxysporum species complex</taxon>
    </lineage>
</organism>
<accession>A0A0D2YCZ6</accession>
<reference evidence="3" key="2">
    <citation type="submission" date="2025-08" db="UniProtKB">
        <authorList>
            <consortium name="EnsemblFungi"/>
        </authorList>
    </citation>
    <scope>IDENTIFICATION</scope>
    <source>
        <strain evidence="3">4287 / CBS 123668 / FGSC 9935 / NRRL 34936</strain>
    </source>
</reference>
<dbReference type="VEuPathDB" id="FungiDB:FOXG_14178"/>
<feature type="region of interest" description="Disordered" evidence="2">
    <location>
        <begin position="92"/>
        <end position="117"/>
    </location>
</feature>